<dbReference type="Gene3D" id="3.40.1190.10">
    <property type="entry name" value="Mur-like, catalytic domain"/>
    <property type="match status" value="1"/>
</dbReference>
<evidence type="ECO:0000256" key="3">
    <source>
        <dbReference type="ARBA" id="ARBA00022490"/>
    </source>
</evidence>
<dbReference type="SUPFAM" id="SSF53623">
    <property type="entry name" value="MurD-like peptide ligases, catalytic domain"/>
    <property type="match status" value="1"/>
</dbReference>
<keyword evidence="3 7" id="KW-0963">Cytoplasm</keyword>
<evidence type="ECO:0000256" key="2">
    <source>
        <dbReference type="ARBA" id="ARBA00004752"/>
    </source>
</evidence>
<reference evidence="11 12" key="1">
    <citation type="submission" date="2019-02" db="EMBL/GenBank/DDBJ databases">
        <title>Deep-cultivation of Planctomycetes and their phenomic and genomic characterization uncovers novel biology.</title>
        <authorList>
            <person name="Wiegand S."/>
            <person name="Jogler M."/>
            <person name="Boedeker C."/>
            <person name="Pinto D."/>
            <person name="Vollmers J."/>
            <person name="Rivas-Marin E."/>
            <person name="Kohn T."/>
            <person name="Peeters S.H."/>
            <person name="Heuer A."/>
            <person name="Rast P."/>
            <person name="Oberbeckmann S."/>
            <person name="Bunk B."/>
            <person name="Jeske O."/>
            <person name="Meyerdierks A."/>
            <person name="Storesund J.E."/>
            <person name="Kallscheuer N."/>
            <person name="Luecker S."/>
            <person name="Lage O.M."/>
            <person name="Pohl T."/>
            <person name="Merkel B.J."/>
            <person name="Hornburger P."/>
            <person name="Mueller R.-W."/>
            <person name="Bruemmer F."/>
            <person name="Labrenz M."/>
            <person name="Spormann A.M."/>
            <person name="Op den Camp H."/>
            <person name="Overmann J."/>
            <person name="Amann R."/>
            <person name="Jetten M.S.M."/>
            <person name="Mascher T."/>
            <person name="Medema M.H."/>
            <person name="Devos D.P."/>
            <person name="Kaster A.-K."/>
            <person name="Ovreas L."/>
            <person name="Rohde M."/>
            <person name="Galperin M.Y."/>
            <person name="Jogler C."/>
        </authorList>
    </citation>
    <scope>NUCLEOTIDE SEQUENCE [LARGE SCALE GENOMIC DNA]</scope>
    <source>
        <strain evidence="11 12">Pan265</strain>
    </source>
</reference>
<keyword evidence="5 7" id="KW-0547">Nucleotide-binding</keyword>
<feature type="binding site" evidence="7">
    <location>
        <begin position="113"/>
        <end position="119"/>
    </location>
    <ligand>
        <name>ATP</name>
        <dbReference type="ChEBI" id="CHEBI:30616"/>
    </ligand>
</feature>
<keyword evidence="7 8" id="KW-0132">Cell division</keyword>
<dbReference type="Gene3D" id="3.40.50.720">
    <property type="entry name" value="NAD(P)-binding Rossmann-like Domain"/>
    <property type="match status" value="1"/>
</dbReference>
<feature type="domain" description="Mur ligase central" evidence="10">
    <location>
        <begin position="111"/>
        <end position="221"/>
    </location>
</feature>
<evidence type="ECO:0000256" key="1">
    <source>
        <dbReference type="ARBA" id="ARBA00004496"/>
    </source>
</evidence>
<dbReference type="Pfam" id="PF21799">
    <property type="entry name" value="MurD-like_N"/>
    <property type="match status" value="1"/>
</dbReference>
<evidence type="ECO:0000256" key="4">
    <source>
        <dbReference type="ARBA" id="ARBA00022598"/>
    </source>
</evidence>
<dbReference type="Pfam" id="PF08245">
    <property type="entry name" value="Mur_ligase_M"/>
    <property type="match status" value="1"/>
</dbReference>
<dbReference type="InterPro" id="IPR004101">
    <property type="entry name" value="Mur_ligase_C"/>
</dbReference>
<keyword evidence="4 7" id="KW-0436">Ligase</keyword>
<dbReference type="PANTHER" id="PTHR43692">
    <property type="entry name" value="UDP-N-ACETYLMURAMOYLALANINE--D-GLUTAMATE LIGASE"/>
    <property type="match status" value="1"/>
</dbReference>
<evidence type="ECO:0000259" key="10">
    <source>
        <dbReference type="Pfam" id="PF08245"/>
    </source>
</evidence>
<dbReference type="HAMAP" id="MF_00639">
    <property type="entry name" value="MurD"/>
    <property type="match status" value="1"/>
</dbReference>
<comment type="subcellular location">
    <subcellularLocation>
        <location evidence="1 7 8">Cytoplasm</location>
    </subcellularLocation>
</comment>
<evidence type="ECO:0000256" key="5">
    <source>
        <dbReference type="ARBA" id="ARBA00022741"/>
    </source>
</evidence>
<dbReference type="GO" id="GO:0008360">
    <property type="term" value="P:regulation of cell shape"/>
    <property type="evidence" value="ECO:0007669"/>
    <property type="project" value="UniProtKB-KW"/>
</dbReference>
<evidence type="ECO:0000256" key="7">
    <source>
        <dbReference type="HAMAP-Rule" id="MF_00639"/>
    </source>
</evidence>
<dbReference type="Pfam" id="PF02875">
    <property type="entry name" value="Mur_ligase_C"/>
    <property type="match status" value="1"/>
</dbReference>
<dbReference type="NCBIfam" id="TIGR01087">
    <property type="entry name" value="murD"/>
    <property type="match status" value="1"/>
</dbReference>
<comment type="pathway">
    <text evidence="2 7 8">Cell wall biogenesis; peptidoglycan biosynthesis.</text>
</comment>
<comment type="similarity">
    <text evidence="7">Belongs to the MurCDEF family.</text>
</comment>
<dbReference type="GO" id="GO:0009252">
    <property type="term" value="P:peptidoglycan biosynthetic process"/>
    <property type="evidence" value="ECO:0007669"/>
    <property type="project" value="UniProtKB-UniRule"/>
</dbReference>
<dbReference type="InterPro" id="IPR036565">
    <property type="entry name" value="Mur-like_cat_sf"/>
</dbReference>
<dbReference type="InterPro" id="IPR036615">
    <property type="entry name" value="Mur_ligase_C_dom_sf"/>
</dbReference>
<accession>A0A518BTI0</accession>
<evidence type="ECO:0000313" key="11">
    <source>
        <dbReference type="EMBL" id="QDU70269.1"/>
    </source>
</evidence>
<dbReference type="KEGG" id="mcad:Pan265_00920"/>
<dbReference type="InterPro" id="IPR005762">
    <property type="entry name" value="MurD"/>
</dbReference>
<evidence type="ECO:0000259" key="9">
    <source>
        <dbReference type="Pfam" id="PF02875"/>
    </source>
</evidence>
<evidence type="ECO:0000256" key="8">
    <source>
        <dbReference type="RuleBase" id="RU003664"/>
    </source>
</evidence>
<dbReference type="EC" id="6.3.2.9" evidence="7 8"/>
<name>A0A518BTI0_9BACT</name>
<keyword evidence="12" id="KW-1185">Reference proteome</keyword>
<dbReference type="GO" id="GO:0008764">
    <property type="term" value="F:UDP-N-acetylmuramoylalanine-D-glutamate ligase activity"/>
    <property type="evidence" value="ECO:0007669"/>
    <property type="project" value="UniProtKB-UniRule"/>
</dbReference>
<comment type="catalytic activity">
    <reaction evidence="7 8">
        <text>UDP-N-acetyl-alpha-D-muramoyl-L-alanine + D-glutamate + ATP = UDP-N-acetyl-alpha-D-muramoyl-L-alanyl-D-glutamate + ADP + phosphate + H(+)</text>
        <dbReference type="Rhea" id="RHEA:16429"/>
        <dbReference type="ChEBI" id="CHEBI:15378"/>
        <dbReference type="ChEBI" id="CHEBI:29986"/>
        <dbReference type="ChEBI" id="CHEBI:30616"/>
        <dbReference type="ChEBI" id="CHEBI:43474"/>
        <dbReference type="ChEBI" id="CHEBI:83898"/>
        <dbReference type="ChEBI" id="CHEBI:83900"/>
        <dbReference type="ChEBI" id="CHEBI:456216"/>
        <dbReference type="EC" id="6.3.2.9"/>
    </reaction>
</comment>
<protein>
    <recommendedName>
        <fullName evidence="7 8">UDP-N-acetylmuramoylalanine--D-glutamate ligase</fullName>
        <ecNumber evidence="7 8">6.3.2.9</ecNumber>
    </recommendedName>
    <alternativeName>
        <fullName evidence="7">D-glutamic acid-adding enzyme</fullName>
    </alternativeName>
    <alternativeName>
        <fullName evidence="7">UDP-N-acetylmuramoyl-L-alanyl-D-glutamate synthetase</fullName>
    </alternativeName>
</protein>
<dbReference type="Proteomes" id="UP000320386">
    <property type="component" value="Chromosome"/>
</dbReference>
<keyword evidence="7 8" id="KW-0131">Cell cycle</keyword>
<evidence type="ECO:0000256" key="6">
    <source>
        <dbReference type="ARBA" id="ARBA00022840"/>
    </source>
</evidence>
<comment type="function">
    <text evidence="7 8">Cell wall formation. Catalyzes the addition of glutamate to the nucleotide precursor UDP-N-acetylmuramoyl-L-alanine (UMA).</text>
</comment>
<proteinExistence type="inferred from homology"/>
<dbReference type="GO" id="GO:0005524">
    <property type="term" value="F:ATP binding"/>
    <property type="evidence" value="ECO:0007669"/>
    <property type="project" value="UniProtKB-UniRule"/>
</dbReference>
<keyword evidence="6 7" id="KW-0067">ATP-binding</keyword>
<keyword evidence="7 8" id="KW-0961">Cell wall biogenesis/degradation</keyword>
<dbReference type="SUPFAM" id="SSF53244">
    <property type="entry name" value="MurD-like peptide ligases, peptide-binding domain"/>
    <property type="match status" value="1"/>
</dbReference>
<keyword evidence="7 8" id="KW-0133">Cell shape</keyword>
<keyword evidence="7 8" id="KW-0573">Peptidoglycan synthesis</keyword>
<dbReference type="Gene3D" id="3.90.190.20">
    <property type="entry name" value="Mur ligase, C-terminal domain"/>
    <property type="match status" value="1"/>
</dbReference>
<dbReference type="GO" id="GO:0071555">
    <property type="term" value="P:cell wall organization"/>
    <property type="evidence" value="ECO:0007669"/>
    <property type="project" value="UniProtKB-KW"/>
</dbReference>
<feature type="domain" description="Mur ligase C-terminal" evidence="9">
    <location>
        <begin position="291"/>
        <end position="407"/>
    </location>
</feature>
<dbReference type="InterPro" id="IPR013221">
    <property type="entry name" value="Mur_ligase_cen"/>
</dbReference>
<sequence length="433" mass="46707">MGLGRFGGGVGVTRFLAEHDARILLTDTLDQDRLGPSLDSLRDLIDDGRIELRLGEHREDDFTSADLVVVNPAVNPATNAYTRAASNAGVPLTSEIRLLIERLPTPHVLGITGSAGKSTTTVMLHHALVDALGDERVWLGGNLGGSLLMDLPRIQPDHRVVLELSSFMLDGLRHDRWSPRVAVVTNLHPNHLDWHGSFEHYADSKQQILEHQQPHDAAVLGSSCADRLRPRTPRVVWSDTSWVESQWLPPLRVLGEHNRANARLAIEAAGQTGFDRNAAAASLATFNGLPHRLRVIGEREGVRFVDDSKSTTPEAAILAIDACRSDFPDARLHVILGGYDKGADLAPLARHAAAHTHAIYAIGQTGPSILDAAQGQDAECVDAQTVADAVTHALGHTTPGDVVLLSPGCASWDQFTNYEQRGRAFAEAAGCAQ</sequence>
<gene>
    <name evidence="7 11" type="primary">murD</name>
    <name evidence="11" type="ORF">Pan265_00920</name>
</gene>
<dbReference type="EMBL" id="CP036280">
    <property type="protein sequence ID" value="QDU70269.1"/>
    <property type="molecule type" value="Genomic_DNA"/>
</dbReference>
<dbReference type="UniPathway" id="UPA00219"/>
<evidence type="ECO:0000313" key="12">
    <source>
        <dbReference type="Proteomes" id="UP000320386"/>
    </source>
</evidence>
<dbReference type="GO" id="GO:0051301">
    <property type="term" value="P:cell division"/>
    <property type="evidence" value="ECO:0007669"/>
    <property type="project" value="UniProtKB-KW"/>
</dbReference>
<dbReference type="GO" id="GO:0005737">
    <property type="term" value="C:cytoplasm"/>
    <property type="evidence" value="ECO:0007669"/>
    <property type="project" value="UniProtKB-SubCell"/>
</dbReference>
<dbReference type="PANTHER" id="PTHR43692:SF1">
    <property type="entry name" value="UDP-N-ACETYLMURAMOYLALANINE--D-GLUTAMATE LIGASE"/>
    <property type="match status" value="1"/>
</dbReference>
<organism evidence="11 12">
    <name type="scientific">Mucisphaera calidilacus</name>
    <dbReference type="NCBI Taxonomy" id="2527982"/>
    <lineage>
        <taxon>Bacteria</taxon>
        <taxon>Pseudomonadati</taxon>
        <taxon>Planctomycetota</taxon>
        <taxon>Phycisphaerae</taxon>
        <taxon>Phycisphaerales</taxon>
        <taxon>Phycisphaeraceae</taxon>
        <taxon>Mucisphaera</taxon>
    </lineage>
</organism>
<dbReference type="AlphaFoldDB" id="A0A518BTI0"/>